<evidence type="ECO:0000313" key="2">
    <source>
        <dbReference type="Proteomes" id="UP000325466"/>
    </source>
</evidence>
<comment type="caution">
    <text evidence="1">The sequence shown here is derived from an EMBL/GenBank/DDBJ whole genome shotgun (WGS) entry which is preliminary data.</text>
</comment>
<evidence type="ECO:0000313" key="1">
    <source>
        <dbReference type="EMBL" id="GES40037.1"/>
    </source>
</evidence>
<name>A0ABQ0YUH1_9NOCA</name>
<proteinExistence type="predicted"/>
<dbReference type="Gene3D" id="3.40.1350.10">
    <property type="match status" value="1"/>
</dbReference>
<evidence type="ECO:0008006" key="3">
    <source>
        <dbReference type="Google" id="ProtNLM"/>
    </source>
</evidence>
<accession>A0ABQ0YUH1</accession>
<reference evidence="1 2" key="1">
    <citation type="journal article" date="2018" name="Biodegradation">
        <title>1,4-Dioxane degradation characteristics of Rhodococcus aetherivorans JCM 14343.</title>
        <authorList>
            <person name="Inoue D."/>
            <person name="Tsunoda T."/>
            <person name="Yamamoto N."/>
            <person name="Ike M."/>
            <person name="Sei K."/>
        </authorList>
    </citation>
    <scope>NUCLEOTIDE SEQUENCE [LARGE SCALE GENOMIC DNA]</scope>
    <source>
        <strain evidence="1 2">JCM 14343</strain>
    </source>
</reference>
<gene>
    <name evidence="1" type="ORF">RAJCM14343_5315</name>
</gene>
<organism evidence="1 2">
    <name type="scientific">Rhodococcus aetherivorans</name>
    <dbReference type="NCBI Taxonomy" id="191292"/>
    <lineage>
        <taxon>Bacteria</taxon>
        <taxon>Bacillati</taxon>
        <taxon>Actinomycetota</taxon>
        <taxon>Actinomycetes</taxon>
        <taxon>Mycobacteriales</taxon>
        <taxon>Nocardiaceae</taxon>
        <taxon>Rhodococcus</taxon>
    </lineage>
</organism>
<keyword evidence="2" id="KW-1185">Reference proteome</keyword>
<sequence length="140" mass="15861">MFVAARIALLGYQVYRPLADDRGVDLVVDVARGRHVMVQVKAIRVTSGYVFMRKATFPLESWVVLALVVFDTDDEPHLFLIPATEWSDPHPPLVSRDYVGLKSAPEYGVSVRKRWQQDLAAWTATPPHIEQVLENAHPDR</sequence>
<protein>
    <recommendedName>
        <fullName evidence="3">DUF4365 domain-containing protein</fullName>
    </recommendedName>
</protein>
<dbReference type="Proteomes" id="UP000325466">
    <property type="component" value="Unassembled WGS sequence"/>
</dbReference>
<dbReference type="EMBL" id="BLAH01000172">
    <property type="protein sequence ID" value="GES40037.1"/>
    <property type="molecule type" value="Genomic_DNA"/>
</dbReference>
<dbReference type="InterPro" id="IPR011856">
    <property type="entry name" value="tRNA_endonuc-like_dom_sf"/>
</dbReference>